<organism evidence="2">
    <name type="scientific">Arion vulgaris</name>
    <dbReference type="NCBI Taxonomy" id="1028688"/>
    <lineage>
        <taxon>Eukaryota</taxon>
        <taxon>Metazoa</taxon>
        <taxon>Spiralia</taxon>
        <taxon>Lophotrochozoa</taxon>
        <taxon>Mollusca</taxon>
        <taxon>Gastropoda</taxon>
        <taxon>Heterobranchia</taxon>
        <taxon>Euthyneura</taxon>
        <taxon>Panpulmonata</taxon>
        <taxon>Eupulmonata</taxon>
        <taxon>Stylommatophora</taxon>
        <taxon>Helicina</taxon>
        <taxon>Arionoidea</taxon>
        <taxon>Arionidae</taxon>
        <taxon>Arion</taxon>
    </lineage>
</organism>
<gene>
    <name evidence="2" type="primary">ORF80642</name>
</gene>
<evidence type="ECO:0000313" key="2">
    <source>
        <dbReference type="EMBL" id="CEK71985.1"/>
    </source>
</evidence>
<feature type="non-terminal residue" evidence="2">
    <location>
        <position position="1"/>
    </location>
</feature>
<dbReference type="EMBL" id="HACG01025120">
    <property type="protein sequence ID" value="CEK71985.1"/>
    <property type="molecule type" value="Transcribed_RNA"/>
</dbReference>
<dbReference type="AlphaFoldDB" id="A0A0B6ZW63"/>
<sequence>PSEWEQVKRESSMTGDRKDTANSVDENLFEAKKVPKKVEHLVSMVTKIVGNKGTERRVESFDKPRGRMVYTEDRCGN</sequence>
<feature type="compositionally biased region" description="Basic and acidic residues" evidence="1">
    <location>
        <begin position="1"/>
        <end position="20"/>
    </location>
</feature>
<proteinExistence type="predicted"/>
<reference evidence="2" key="1">
    <citation type="submission" date="2014-12" db="EMBL/GenBank/DDBJ databases">
        <title>Insight into the proteome of Arion vulgaris.</title>
        <authorList>
            <person name="Aradska J."/>
            <person name="Bulat T."/>
            <person name="Smidak R."/>
            <person name="Sarate P."/>
            <person name="Gangsoo J."/>
            <person name="Sialana F."/>
            <person name="Bilban M."/>
            <person name="Lubec G."/>
        </authorList>
    </citation>
    <scope>NUCLEOTIDE SEQUENCE</scope>
    <source>
        <tissue evidence="2">Skin</tissue>
    </source>
</reference>
<feature type="region of interest" description="Disordered" evidence="1">
    <location>
        <begin position="1"/>
        <end position="24"/>
    </location>
</feature>
<evidence type="ECO:0000256" key="1">
    <source>
        <dbReference type="SAM" id="MobiDB-lite"/>
    </source>
</evidence>
<protein>
    <submittedName>
        <fullName evidence="2">Uncharacterized protein</fullName>
    </submittedName>
</protein>
<accession>A0A0B6ZW63</accession>
<feature type="non-terminal residue" evidence="2">
    <location>
        <position position="77"/>
    </location>
</feature>
<name>A0A0B6ZW63_9EUPU</name>